<comment type="caution">
    <text evidence="2">The sequence shown here is derived from an EMBL/GenBank/DDBJ whole genome shotgun (WGS) entry which is preliminary data.</text>
</comment>
<dbReference type="AlphaFoldDB" id="A0A917HYV5"/>
<organism evidence="2 3">
    <name type="scientific">Parapedobacter pyrenivorans</name>
    <dbReference type="NCBI Taxonomy" id="1305674"/>
    <lineage>
        <taxon>Bacteria</taxon>
        <taxon>Pseudomonadati</taxon>
        <taxon>Bacteroidota</taxon>
        <taxon>Sphingobacteriia</taxon>
        <taxon>Sphingobacteriales</taxon>
        <taxon>Sphingobacteriaceae</taxon>
        <taxon>Parapedobacter</taxon>
    </lineage>
</organism>
<proteinExistence type="predicted"/>
<evidence type="ECO:0000313" key="2">
    <source>
        <dbReference type="EMBL" id="GGG97218.1"/>
    </source>
</evidence>
<evidence type="ECO:0000256" key="1">
    <source>
        <dbReference type="SAM" id="SignalP"/>
    </source>
</evidence>
<evidence type="ECO:0000313" key="3">
    <source>
        <dbReference type="Proteomes" id="UP000660862"/>
    </source>
</evidence>
<feature type="signal peptide" evidence="1">
    <location>
        <begin position="1"/>
        <end position="19"/>
    </location>
</feature>
<sequence length="126" mass="14719">MRILISLMSIFLSSQLSFAQEENPFTVAAKADLHALVENEELLTIVDLSDLDPEDEESLFDNFYRKYKINILNDIDDEVRRGYLTEVYERMIFLLSKEAKLAVAEFEEKIDRNPALGRQLRNLIFE</sequence>
<reference evidence="2" key="2">
    <citation type="submission" date="2020-09" db="EMBL/GenBank/DDBJ databases">
        <authorList>
            <person name="Sun Q."/>
            <person name="Zhou Y."/>
        </authorList>
    </citation>
    <scope>NUCLEOTIDE SEQUENCE</scope>
    <source>
        <strain evidence="2">CGMCC 1.12195</strain>
    </source>
</reference>
<evidence type="ECO:0008006" key="4">
    <source>
        <dbReference type="Google" id="ProtNLM"/>
    </source>
</evidence>
<feature type="chain" id="PRO_5037043660" description="DUF3347 domain-containing protein" evidence="1">
    <location>
        <begin position="20"/>
        <end position="126"/>
    </location>
</feature>
<protein>
    <recommendedName>
        <fullName evidence="4">DUF3347 domain-containing protein</fullName>
    </recommendedName>
</protein>
<dbReference type="EMBL" id="BMER01000004">
    <property type="protein sequence ID" value="GGG97218.1"/>
    <property type="molecule type" value="Genomic_DNA"/>
</dbReference>
<reference evidence="2" key="1">
    <citation type="journal article" date="2014" name="Int. J. Syst. Evol. Microbiol.">
        <title>Complete genome sequence of Corynebacterium casei LMG S-19264T (=DSM 44701T), isolated from a smear-ripened cheese.</title>
        <authorList>
            <consortium name="US DOE Joint Genome Institute (JGI-PGF)"/>
            <person name="Walter F."/>
            <person name="Albersmeier A."/>
            <person name="Kalinowski J."/>
            <person name="Ruckert C."/>
        </authorList>
    </citation>
    <scope>NUCLEOTIDE SEQUENCE</scope>
    <source>
        <strain evidence="2">CGMCC 1.12195</strain>
    </source>
</reference>
<accession>A0A917HYV5</accession>
<dbReference type="Proteomes" id="UP000660862">
    <property type="component" value="Unassembled WGS sequence"/>
</dbReference>
<gene>
    <name evidence="2" type="ORF">GCM10007415_35640</name>
</gene>
<keyword evidence="1" id="KW-0732">Signal</keyword>
<keyword evidence="3" id="KW-1185">Reference proteome</keyword>
<name>A0A917HYV5_9SPHI</name>